<evidence type="ECO:0000256" key="10">
    <source>
        <dbReference type="ARBA" id="ARBA00023242"/>
    </source>
</evidence>
<keyword evidence="16" id="KW-1185">Reference proteome</keyword>
<dbReference type="InterPro" id="IPR013078">
    <property type="entry name" value="His_Pase_superF_clade-1"/>
</dbReference>
<dbReference type="CDD" id="cd07067">
    <property type="entry name" value="HP_PGM_like"/>
    <property type="match status" value="1"/>
</dbReference>
<dbReference type="CDD" id="cd16657">
    <property type="entry name" value="RING-Ubox_UBE4A"/>
    <property type="match status" value="1"/>
</dbReference>
<gene>
    <name evidence="15" type="ORF">EVG20_g2347</name>
</gene>
<accession>A0A4Y9Z9I0</accession>
<evidence type="ECO:0000256" key="12">
    <source>
        <dbReference type="PIRSR" id="PIRSR613078-2"/>
    </source>
</evidence>
<evidence type="ECO:0000256" key="3">
    <source>
        <dbReference type="ARBA" id="ARBA00004496"/>
    </source>
</evidence>
<dbReference type="STRING" id="205917.A0A4Y9Z9I0"/>
<reference evidence="15 16" key="1">
    <citation type="submission" date="2019-02" db="EMBL/GenBank/DDBJ databases">
        <title>Genome sequencing of the rare red list fungi Dentipellis fragilis.</title>
        <authorList>
            <person name="Buettner E."/>
            <person name="Kellner H."/>
        </authorList>
    </citation>
    <scope>NUCLEOTIDE SEQUENCE [LARGE SCALE GENOMIC DNA]</scope>
    <source>
        <strain evidence="15 16">DSM 105465</strain>
    </source>
</reference>
<feature type="binding site" evidence="12">
    <location>
        <begin position="19"/>
        <end position="26"/>
    </location>
    <ligand>
        <name>substrate</name>
    </ligand>
</feature>
<dbReference type="EC" id="2.3.2.27" evidence="6"/>
<dbReference type="GO" id="GO:0000209">
    <property type="term" value="P:protein polyubiquitination"/>
    <property type="evidence" value="ECO:0007669"/>
    <property type="project" value="TreeGrafter"/>
</dbReference>
<dbReference type="PANTHER" id="PTHR13931">
    <property type="entry name" value="UBIQUITINATION FACTOR E4"/>
    <property type="match status" value="1"/>
</dbReference>
<evidence type="ECO:0000256" key="4">
    <source>
        <dbReference type="ARBA" id="ARBA00004906"/>
    </source>
</evidence>
<comment type="catalytic activity">
    <reaction evidence="1">
        <text>S-ubiquitinyl-[E2 ubiquitin-conjugating enzyme]-L-cysteine + [acceptor protein]-L-lysine = [E2 ubiquitin-conjugating enzyme]-L-cysteine + N(6)-ubiquitinyl-[acceptor protein]-L-lysine.</text>
        <dbReference type="EC" id="2.3.2.27"/>
    </reaction>
</comment>
<evidence type="ECO:0000256" key="1">
    <source>
        <dbReference type="ARBA" id="ARBA00000900"/>
    </source>
</evidence>
<evidence type="ECO:0000313" key="15">
    <source>
        <dbReference type="EMBL" id="TFY70667.1"/>
    </source>
</evidence>
<comment type="pathway">
    <text evidence="4">Protein modification; protein ubiquitination.</text>
</comment>
<feature type="compositionally biased region" description="Basic and acidic residues" evidence="13">
    <location>
        <begin position="355"/>
        <end position="366"/>
    </location>
</feature>
<keyword evidence="7" id="KW-0963">Cytoplasm</keyword>
<feature type="active site" description="Proton donor/acceptor" evidence="11">
    <location>
        <position position="95"/>
    </location>
</feature>
<sequence length="1571" mass="176371">MLQNAFIMSPPTVLVTFIRHGESTDNLRTVWAGWKDAPLSNHGMNQARAMGESLADMHFTAIYASPLLRAYTTAQALYDKQDPKPPFTSSLLLREQHFGIAEGKSWSWNHEPGLSLEGHFAKDIYPVLHGDHEKFPNGESLHDLGQRANQAIEELVLPHVRKAAGEGKKGVHIALVSHGLCISQLVSQLLKKNADGVDDGDYRGLLNTAWTRVTVDVKGSQEGEPIEFPDNDTPPLAVKVTDVNRHVHIDNIKRQKGGIGNSAYDPKQADIRAFFGGKTDAEAHSQSNAIDEVGVCLNQLSARKERDECTLTCIAQHFLINHTASASSTLAFELHASMRFVPGGSSGQDVCPHSDGGDQHGPREPRQSIGRIYKVESVRTRLKAPDDNDRQRFFVPECVFSFGNCRAIDEENARAGEATNARAVENNEAKSITRPRAVVAVGLRDCQHWASADIPQLYSLYNQPHSMSGNPPLSSPSEDADRIRMKRLAKLQNAASASNSAAPSPVPTPSTSAASTPPPKPKPIPAPTPKRAPEPAFTPSPVPPKKKATAPLAKFKYDDWENDTITQVFQVTLDPEVALRTNNEVVWLKTFVEGEILTEPGISLRLTADRLEGAVIARLDLDPRTFDNEDDYLPFISQVPREQTVFEYLVGCWKRLNTARSVLLKKGFPPLDIQKALELEEKMRHLIISYVGIDLMSPEAFPHPEGKELGAQELVAMLLSLSSFSAPLLSGPTSPTSLTASEIEPFLQDILRRFEPDDELEGVLGPVVSSLLFHECLFRREGIATVDSVWRGVVGGFEALVAHKSIAQMIVRMEQWNPPSATAPDFEKTSLLGPLLRLNVFPRDWPYLSEAYFAHVEGRPAVDVESSRNSLRGTLKSLQSSLFQILNTIIRASAECREAVLAYFARVVSLNARRAGMQLLLLRFAEPFMDANYTKIDRIDRHYFAHSSRIDVKEETRINATAPEAAQWAESNHPPAGKDFLLMCILCALFSSLSIGTPPPNFISEIFYLTLAMNHYGYQKTIQAFEDYGKQIDDLRKHLESINGDQSWVGTAFQRQVEAAIKQAKDGITKLEAMAAAAGTQLLDPETLFRSNSFNTFVTTWLIRFVDPAKTHPRPIVELPLPKEVPVDFKMLPEYILEDSIEYYIFVTRTAPRSLELSGRDELLIFALTFLTSTWYIKNPFLKSKIVEFLFFGTFRYRNEGPSLLGSVIETHPLALKHLMPAMMHYYIEVEQTGASSQFYDKFNARRNMGYIFKVVWSNPNHRQALRDETKNVDKFVRFVNMMINDVTYLMDESLSDLAQIYNIQAEMENQAEWERKPRQHRQEREQALRGLERQATGYTQLGKSTVELLKMFTAETKEPFMMPEIVDRLAAMLDYNLDALAGPRCQELKVKNKEKYSFNPRQLLSDVLQVYLNLSDQVNFVQAVARDGRSYKKELFEKAAGIAAHHSLKSPQELEQLRLFVVKVEDAKATEEAEEELGEVPDEFLDPLMFTVMRDPVILPTSKAILDRSTIKSHLLSDSKDPFNRVPLTIDEVVPHTELRDRIRAFLADRKNKNTALDKPEEEVTHMNVD</sequence>
<comment type="similarity">
    <text evidence="5">Belongs to the ubiquitin conjugation factor E4 family.</text>
</comment>
<dbReference type="InterPro" id="IPR003613">
    <property type="entry name" value="Ubox_domain"/>
</dbReference>
<feature type="compositionally biased region" description="Pro residues" evidence="13">
    <location>
        <begin position="516"/>
        <end position="543"/>
    </location>
</feature>
<dbReference type="UniPathway" id="UPA00143"/>
<evidence type="ECO:0000259" key="14">
    <source>
        <dbReference type="PROSITE" id="PS51698"/>
    </source>
</evidence>
<feature type="region of interest" description="Disordered" evidence="13">
    <location>
        <begin position="491"/>
        <end position="548"/>
    </location>
</feature>
<name>A0A4Y9Z9I0_9AGAM</name>
<organism evidence="15 16">
    <name type="scientific">Dentipellis fragilis</name>
    <dbReference type="NCBI Taxonomy" id="205917"/>
    <lineage>
        <taxon>Eukaryota</taxon>
        <taxon>Fungi</taxon>
        <taxon>Dikarya</taxon>
        <taxon>Basidiomycota</taxon>
        <taxon>Agaricomycotina</taxon>
        <taxon>Agaricomycetes</taxon>
        <taxon>Russulales</taxon>
        <taxon>Hericiaceae</taxon>
        <taxon>Dentipellis</taxon>
    </lineage>
</organism>
<dbReference type="Pfam" id="PF04564">
    <property type="entry name" value="U-box"/>
    <property type="match status" value="1"/>
</dbReference>
<keyword evidence="10" id="KW-0539">Nucleus</keyword>
<dbReference type="SMART" id="SM00504">
    <property type="entry name" value="Ubox"/>
    <property type="match status" value="1"/>
</dbReference>
<protein>
    <recommendedName>
        <fullName evidence="6">RING-type E3 ubiquitin transferase</fullName>
        <ecNumber evidence="6">2.3.2.27</ecNumber>
    </recommendedName>
</protein>
<dbReference type="InterPro" id="IPR019474">
    <property type="entry name" value="Ub_conjug_fac_E4_core"/>
</dbReference>
<dbReference type="PANTHER" id="PTHR13931:SF2">
    <property type="entry name" value="UBIQUITIN CONJUGATION FACTOR E4 B"/>
    <property type="match status" value="1"/>
</dbReference>
<dbReference type="FunFam" id="3.30.40.10:FF:000055">
    <property type="entry name" value="Ubiquitin conjugation factor e4 a"/>
    <property type="match status" value="1"/>
</dbReference>
<dbReference type="OrthoDB" id="20295at2759"/>
<dbReference type="GO" id="GO:0034450">
    <property type="term" value="F:ubiquitin-ubiquitin ligase activity"/>
    <property type="evidence" value="ECO:0007669"/>
    <property type="project" value="InterPro"/>
</dbReference>
<evidence type="ECO:0000256" key="5">
    <source>
        <dbReference type="ARBA" id="ARBA00007434"/>
    </source>
</evidence>
<evidence type="ECO:0000256" key="11">
    <source>
        <dbReference type="PIRSR" id="PIRSR613078-1"/>
    </source>
</evidence>
<evidence type="ECO:0000256" key="7">
    <source>
        <dbReference type="ARBA" id="ARBA00022490"/>
    </source>
</evidence>
<keyword evidence="9" id="KW-0833">Ubl conjugation pathway</keyword>
<dbReference type="GO" id="GO:0005634">
    <property type="term" value="C:nucleus"/>
    <property type="evidence" value="ECO:0007669"/>
    <property type="project" value="UniProtKB-SubCell"/>
</dbReference>
<dbReference type="GO" id="GO:0000151">
    <property type="term" value="C:ubiquitin ligase complex"/>
    <property type="evidence" value="ECO:0007669"/>
    <property type="project" value="InterPro"/>
</dbReference>
<evidence type="ECO:0000256" key="8">
    <source>
        <dbReference type="ARBA" id="ARBA00022679"/>
    </source>
</evidence>
<dbReference type="SUPFAM" id="SSF53254">
    <property type="entry name" value="Phosphoglycerate mutase-like"/>
    <property type="match status" value="1"/>
</dbReference>
<evidence type="ECO:0000256" key="13">
    <source>
        <dbReference type="SAM" id="MobiDB-lite"/>
    </source>
</evidence>
<feature type="domain" description="U-box" evidence="14">
    <location>
        <begin position="1480"/>
        <end position="1554"/>
    </location>
</feature>
<dbReference type="InterPro" id="IPR029033">
    <property type="entry name" value="His_PPase_superfam"/>
</dbReference>
<dbReference type="InterPro" id="IPR013083">
    <property type="entry name" value="Znf_RING/FYVE/PHD"/>
</dbReference>
<dbReference type="GO" id="GO:0006511">
    <property type="term" value="P:ubiquitin-dependent protein catabolic process"/>
    <property type="evidence" value="ECO:0007669"/>
    <property type="project" value="InterPro"/>
</dbReference>
<feature type="binding site" evidence="12">
    <location>
        <position position="69"/>
    </location>
    <ligand>
        <name>substrate</name>
    </ligand>
</feature>
<feature type="region of interest" description="Disordered" evidence="13">
    <location>
        <begin position="345"/>
        <end position="370"/>
    </location>
</feature>
<dbReference type="Gene3D" id="3.30.40.10">
    <property type="entry name" value="Zinc/RING finger domain, C3HC4 (zinc finger)"/>
    <property type="match status" value="1"/>
</dbReference>
<keyword evidence="8" id="KW-0808">Transferase</keyword>
<dbReference type="EMBL" id="SEOQ01000089">
    <property type="protein sequence ID" value="TFY70667.1"/>
    <property type="molecule type" value="Genomic_DNA"/>
</dbReference>
<evidence type="ECO:0000313" key="16">
    <source>
        <dbReference type="Proteomes" id="UP000298327"/>
    </source>
</evidence>
<dbReference type="InterPro" id="IPR045132">
    <property type="entry name" value="UBE4"/>
</dbReference>
<dbReference type="Gene3D" id="3.40.50.1240">
    <property type="entry name" value="Phosphoglycerate mutase-like"/>
    <property type="match status" value="1"/>
</dbReference>
<evidence type="ECO:0000256" key="9">
    <source>
        <dbReference type="ARBA" id="ARBA00022786"/>
    </source>
</evidence>
<dbReference type="Pfam" id="PF00300">
    <property type="entry name" value="His_Phos_1"/>
    <property type="match status" value="1"/>
</dbReference>
<proteinExistence type="inferred from homology"/>
<feature type="active site" description="Tele-phosphohistidine intermediate" evidence="11">
    <location>
        <position position="20"/>
    </location>
</feature>
<feature type="compositionally biased region" description="Low complexity" evidence="13">
    <location>
        <begin position="494"/>
        <end position="515"/>
    </location>
</feature>
<dbReference type="Proteomes" id="UP000298327">
    <property type="component" value="Unassembled WGS sequence"/>
</dbReference>
<evidence type="ECO:0000256" key="6">
    <source>
        <dbReference type="ARBA" id="ARBA00012483"/>
    </source>
</evidence>
<comment type="caution">
    <text evidence="15">The sequence shown here is derived from an EMBL/GenBank/DDBJ whole genome shotgun (WGS) entry which is preliminary data.</text>
</comment>
<dbReference type="Pfam" id="PF10408">
    <property type="entry name" value="Ufd2P_core"/>
    <property type="match status" value="1"/>
</dbReference>
<evidence type="ECO:0000256" key="2">
    <source>
        <dbReference type="ARBA" id="ARBA00004123"/>
    </source>
</evidence>
<dbReference type="GO" id="GO:0005737">
    <property type="term" value="C:cytoplasm"/>
    <property type="evidence" value="ECO:0007669"/>
    <property type="project" value="UniProtKB-SubCell"/>
</dbReference>
<dbReference type="SUPFAM" id="SSF57850">
    <property type="entry name" value="RING/U-box"/>
    <property type="match status" value="1"/>
</dbReference>
<dbReference type="PROSITE" id="PS51698">
    <property type="entry name" value="U_BOX"/>
    <property type="match status" value="1"/>
</dbReference>
<dbReference type="GO" id="GO:0036503">
    <property type="term" value="P:ERAD pathway"/>
    <property type="evidence" value="ECO:0007669"/>
    <property type="project" value="InterPro"/>
</dbReference>
<comment type="subcellular location">
    <subcellularLocation>
        <location evidence="3">Cytoplasm</location>
    </subcellularLocation>
    <subcellularLocation>
        <location evidence="2">Nucleus</location>
    </subcellularLocation>
</comment>
<dbReference type="SMART" id="SM00855">
    <property type="entry name" value="PGAM"/>
    <property type="match status" value="1"/>
</dbReference>